<accession>A0AAD0YW39</accession>
<keyword evidence="1" id="KW-1133">Transmembrane helix</keyword>
<dbReference type="InterPro" id="IPR025235">
    <property type="entry name" value="DUF4178"/>
</dbReference>
<feature type="transmembrane region" description="Helical" evidence="1">
    <location>
        <begin position="447"/>
        <end position="467"/>
    </location>
</feature>
<dbReference type="Pfam" id="PF13785">
    <property type="entry name" value="DUF4178"/>
    <property type="match status" value="1"/>
</dbReference>
<evidence type="ECO:0000313" key="3">
    <source>
        <dbReference type="EMBL" id="AZB19425.1"/>
    </source>
</evidence>
<dbReference type="AlphaFoldDB" id="A0AAD0YW39"/>
<keyword evidence="1" id="KW-0472">Membrane</keyword>
<reference evidence="3 4" key="1">
    <citation type="submission" date="2018-11" db="EMBL/GenBank/DDBJ databases">
        <title>Proposal to divide the Flavobacteriaceae and reorganize its genera based on Amino Acid Identity values calculated from whole genome sequences.</title>
        <authorList>
            <person name="Nicholson A.C."/>
            <person name="Gulvik C.A."/>
            <person name="Whitney A.M."/>
            <person name="Humrighouse B.W."/>
            <person name="Bell M."/>
            <person name="Holmes B."/>
            <person name="Steigerwalt A.G."/>
            <person name="Villarma A."/>
            <person name="Sheth M."/>
            <person name="Batra D."/>
            <person name="Pryor J."/>
            <person name="Bernardet J.-F."/>
            <person name="Hugo C."/>
            <person name="Kampfer P."/>
            <person name="Newman J."/>
            <person name="McQuiston J.R."/>
        </authorList>
    </citation>
    <scope>NUCLEOTIDE SEQUENCE [LARGE SCALE GENOMIC DNA]</scope>
    <source>
        <strain evidence="3 4">H5559</strain>
    </source>
</reference>
<dbReference type="RefSeq" id="WP_061084868.1">
    <property type="nucleotide sequence ID" value="NZ_CP033930.1"/>
</dbReference>
<gene>
    <name evidence="3" type="ORF">EG352_17395</name>
</gene>
<evidence type="ECO:0000256" key="1">
    <source>
        <dbReference type="SAM" id="Phobius"/>
    </source>
</evidence>
<evidence type="ECO:0000313" key="4">
    <source>
        <dbReference type="Proteomes" id="UP000269015"/>
    </source>
</evidence>
<sequence>MDHICPVCHTNNNDLAIDFEVKEFVCSYCENLIEVGKSTPKRHIKKPVENVALEIGEKGEIFGTEYWVISIVIKKYGSDTFWREYVLKDKGGNDAFLSESDGHWVFLHQLDTAFKESKFHAEFEGRKYRWYETTPCTTYAATGFFEDKIEFGLTTYKEYVNGTEMISIEQSGNIAQYFKGNHISRTEIKKAFDVKALPYRSGVGIVQPFPYNVRQCINIMSITALLICLLQLYVVTSRSNHTIFEETINFVDVNDKEMVSKSFNLSGGSAPLKINTFSAVDNSWASVIISLVNEKTNEVTYASKDIEKYSGFEDGESWTEGSQNETFNICGVPPGNYHFLVSAEKEGGIIDPFKSGYRPQNGNFSVIQNETGTYFLQNDKDKTIVTYPEKDALEKEIQTRTGIQNNLQEIKKLDSILINMVPDYGYPGKYEEHASVSIKATWLPVSFWNFGIVLACLIVFTVLSYVGQHIFETSKWKNSSNSPYPST</sequence>
<keyword evidence="1" id="KW-0812">Transmembrane</keyword>
<proteinExistence type="predicted"/>
<dbReference type="Proteomes" id="UP000269015">
    <property type="component" value="Chromosome"/>
</dbReference>
<dbReference type="EMBL" id="CP033930">
    <property type="protein sequence ID" value="AZB19425.1"/>
    <property type="molecule type" value="Genomic_DNA"/>
</dbReference>
<protein>
    <submittedName>
        <fullName evidence="3">DUF4178 domain-containing protein</fullName>
    </submittedName>
</protein>
<evidence type="ECO:0000259" key="2">
    <source>
        <dbReference type="Pfam" id="PF13785"/>
    </source>
</evidence>
<name>A0AAD0YW39_CHRID</name>
<feature type="domain" description="DUF4178" evidence="2">
    <location>
        <begin position="55"/>
        <end position="184"/>
    </location>
</feature>
<organism evidence="3 4">
    <name type="scientific">Chryseobacterium indologenes</name>
    <name type="common">Flavobacterium indologenes</name>
    <dbReference type="NCBI Taxonomy" id="253"/>
    <lineage>
        <taxon>Bacteria</taxon>
        <taxon>Pseudomonadati</taxon>
        <taxon>Bacteroidota</taxon>
        <taxon>Flavobacteriia</taxon>
        <taxon>Flavobacteriales</taxon>
        <taxon>Weeksellaceae</taxon>
        <taxon>Chryseobacterium group</taxon>
        <taxon>Chryseobacterium</taxon>
    </lineage>
</organism>